<dbReference type="Gene3D" id="3.40.50.180">
    <property type="entry name" value="Methylesterase CheB, C-terminal domain"/>
    <property type="match status" value="1"/>
</dbReference>
<evidence type="ECO:0000256" key="4">
    <source>
        <dbReference type="PROSITE-ProRule" id="PRU00050"/>
    </source>
</evidence>
<evidence type="ECO:0000256" key="2">
    <source>
        <dbReference type="ARBA" id="ARBA00039140"/>
    </source>
</evidence>
<dbReference type="Pfam" id="PF01339">
    <property type="entry name" value="CheB_methylest"/>
    <property type="match status" value="1"/>
</dbReference>
<sequence>MSYQLLVIGASVGGSKAITAILKELPPDFPTPIAIVLHRAKKVESLSQFFQKNCVLTVVEVQDKMVFQPGYVYLAPADYHLIVDKLCFSLSLDEPIHFARPSIDVLFESAADSLRNRAIGILLTGSNSDGAEGLLLMKLCGGHTIVEDPRTAECKIMPESALKLGAATQILPLNKMPGYLIGLVQG</sequence>
<reference evidence="6 7" key="1">
    <citation type="submission" date="2018-06" db="EMBL/GenBank/DDBJ databases">
        <authorList>
            <consortium name="Pathogen Informatics"/>
            <person name="Doyle S."/>
        </authorList>
    </citation>
    <scope>NUCLEOTIDE SEQUENCE [LARGE SCALE GENOMIC DNA]</scope>
    <source>
        <strain evidence="6 7">NCTC11532</strain>
    </source>
</reference>
<gene>
    <name evidence="6" type="primary">cheB_3</name>
    <name evidence="6" type="ORF">NCTC11532_02815</name>
</gene>
<feature type="domain" description="CheB-type methylesterase" evidence="5">
    <location>
        <begin position="1"/>
        <end position="186"/>
    </location>
</feature>
<dbReference type="CDD" id="cd16433">
    <property type="entry name" value="CheB"/>
    <property type="match status" value="1"/>
</dbReference>
<dbReference type="PROSITE" id="PS50122">
    <property type="entry name" value="CHEB"/>
    <property type="match status" value="1"/>
</dbReference>
<dbReference type="RefSeq" id="WP_031566295.1">
    <property type="nucleotide sequence ID" value="NZ_CAAAIS010000016.1"/>
</dbReference>
<dbReference type="PANTHER" id="PTHR42872:SF6">
    <property type="entry name" value="PROTEIN-GLUTAMATE METHYLESTERASE_PROTEIN-GLUTAMINE GLUTAMINASE"/>
    <property type="match status" value="1"/>
</dbReference>
<evidence type="ECO:0000256" key="3">
    <source>
        <dbReference type="ARBA" id="ARBA00048267"/>
    </source>
</evidence>
<dbReference type="SUPFAM" id="SSF52738">
    <property type="entry name" value="Methylesterase CheB, C-terminal domain"/>
    <property type="match status" value="1"/>
</dbReference>
<keyword evidence="4" id="KW-0145">Chemotaxis</keyword>
<dbReference type="PANTHER" id="PTHR42872">
    <property type="entry name" value="PROTEIN-GLUTAMATE METHYLESTERASE/PROTEIN-GLUTAMINE GLUTAMINASE"/>
    <property type="match status" value="1"/>
</dbReference>
<accession>A0A378LUG0</accession>
<name>A0A378LUG0_9GAMM</name>
<dbReference type="GO" id="GO:0006935">
    <property type="term" value="P:chemotaxis"/>
    <property type="evidence" value="ECO:0007669"/>
    <property type="project" value="UniProtKB-UniRule"/>
</dbReference>
<keyword evidence="1 4" id="KW-0378">Hydrolase</keyword>
<dbReference type="AlphaFoldDB" id="A0A378LUG0"/>
<feature type="active site" evidence="4">
    <location>
        <position position="129"/>
    </location>
</feature>
<dbReference type="EC" id="3.1.1.61" evidence="2"/>
<dbReference type="EMBL" id="UGPB01000001">
    <property type="protein sequence ID" value="STY31264.1"/>
    <property type="molecule type" value="Genomic_DNA"/>
</dbReference>
<dbReference type="GO" id="GO:0008984">
    <property type="term" value="F:protein-glutamate methylesterase activity"/>
    <property type="evidence" value="ECO:0007669"/>
    <property type="project" value="UniProtKB-EC"/>
</dbReference>
<evidence type="ECO:0000313" key="7">
    <source>
        <dbReference type="Proteomes" id="UP000255297"/>
    </source>
</evidence>
<feature type="active site" evidence="4">
    <location>
        <position position="38"/>
    </location>
</feature>
<protein>
    <recommendedName>
        <fullName evidence="2">protein-glutamate methylesterase</fullName>
        <ecNumber evidence="2">3.1.1.61</ecNumber>
    </recommendedName>
</protein>
<dbReference type="Proteomes" id="UP000255297">
    <property type="component" value="Unassembled WGS sequence"/>
</dbReference>
<dbReference type="InterPro" id="IPR035909">
    <property type="entry name" value="CheB_C"/>
</dbReference>
<evidence type="ECO:0000313" key="6">
    <source>
        <dbReference type="EMBL" id="STY31264.1"/>
    </source>
</evidence>
<organism evidence="6 7">
    <name type="scientific">Legionella wadsworthii</name>
    <dbReference type="NCBI Taxonomy" id="28088"/>
    <lineage>
        <taxon>Bacteria</taxon>
        <taxon>Pseudomonadati</taxon>
        <taxon>Pseudomonadota</taxon>
        <taxon>Gammaproteobacteria</taxon>
        <taxon>Legionellales</taxon>
        <taxon>Legionellaceae</taxon>
        <taxon>Legionella</taxon>
    </lineage>
</organism>
<comment type="catalytic activity">
    <reaction evidence="3">
        <text>[protein]-L-glutamate 5-O-methyl ester + H2O = L-glutamyl-[protein] + methanol + H(+)</text>
        <dbReference type="Rhea" id="RHEA:23236"/>
        <dbReference type="Rhea" id="RHEA-COMP:10208"/>
        <dbReference type="Rhea" id="RHEA-COMP:10311"/>
        <dbReference type="ChEBI" id="CHEBI:15377"/>
        <dbReference type="ChEBI" id="CHEBI:15378"/>
        <dbReference type="ChEBI" id="CHEBI:17790"/>
        <dbReference type="ChEBI" id="CHEBI:29973"/>
        <dbReference type="ChEBI" id="CHEBI:82795"/>
        <dbReference type="EC" id="3.1.1.61"/>
    </reaction>
</comment>
<dbReference type="OrthoDB" id="9793421at2"/>
<proteinExistence type="predicted"/>
<evidence type="ECO:0000256" key="1">
    <source>
        <dbReference type="ARBA" id="ARBA00022801"/>
    </source>
</evidence>
<feature type="active site" evidence="4">
    <location>
        <position position="11"/>
    </location>
</feature>
<dbReference type="GO" id="GO:0005737">
    <property type="term" value="C:cytoplasm"/>
    <property type="evidence" value="ECO:0007669"/>
    <property type="project" value="InterPro"/>
</dbReference>
<evidence type="ECO:0000259" key="5">
    <source>
        <dbReference type="PROSITE" id="PS50122"/>
    </source>
</evidence>
<dbReference type="STRING" id="1122170.GCA_000701265_01279"/>
<dbReference type="InterPro" id="IPR000673">
    <property type="entry name" value="Sig_transdc_resp-reg_Me-estase"/>
</dbReference>
<keyword evidence="7" id="KW-1185">Reference proteome</keyword>
<dbReference type="GO" id="GO:0000156">
    <property type="term" value="F:phosphorelay response regulator activity"/>
    <property type="evidence" value="ECO:0007669"/>
    <property type="project" value="InterPro"/>
</dbReference>